<reference evidence="1 2" key="1">
    <citation type="submission" date="2018-09" db="EMBL/GenBank/DDBJ databases">
        <title>Genomic Encyclopedia of Archaeal and Bacterial Type Strains, Phase II (KMG-II): from individual species to whole genera.</title>
        <authorList>
            <person name="Goeker M."/>
        </authorList>
    </citation>
    <scope>NUCLEOTIDE SEQUENCE [LARGE SCALE GENOMIC DNA]</scope>
    <source>
        <strain evidence="1 2">DSM 11458</strain>
    </source>
</reference>
<dbReference type="OrthoDB" id="7728259at2"/>
<accession>A0A420DJH1</accession>
<proteinExistence type="predicted"/>
<gene>
    <name evidence="1" type="ORF">C8N30_3479</name>
</gene>
<keyword evidence="2" id="KW-1185">Reference proteome</keyword>
<dbReference type="EMBL" id="RAQK01000002">
    <property type="protein sequence ID" value="RKE94354.1"/>
    <property type="molecule type" value="Genomic_DNA"/>
</dbReference>
<name>A0A420DJH1_9RHOB</name>
<organism evidence="1 2">
    <name type="scientific">Sulfitobacter guttiformis</name>
    <dbReference type="NCBI Taxonomy" id="74349"/>
    <lineage>
        <taxon>Bacteria</taxon>
        <taxon>Pseudomonadati</taxon>
        <taxon>Pseudomonadota</taxon>
        <taxon>Alphaproteobacteria</taxon>
        <taxon>Rhodobacterales</taxon>
        <taxon>Roseobacteraceae</taxon>
        <taxon>Sulfitobacter</taxon>
    </lineage>
</organism>
<evidence type="ECO:0000313" key="2">
    <source>
        <dbReference type="Proteomes" id="UP000284407"/>
    </source>
</evidence>
<evidence type="ECO:0000313" key="1">
    <source>
        <dbReference type="EMBL" id="RKE94354.1"/>
    </source>
</evidence>
<protein>
    <submittedName>
        <fullName evidence="1">Uncharacterized protein</fullName>
    </submittedName>
</protein>
<sequence length="76" mass="8463">MKQIITGPFGRLAYHDASRKPVGLYPALNAPCCEFARADRLVAANNLYAPRVVEMPRQLRSRAAMAMFGTPTKREV</sequence>
<dbReference type="Proteomes" id="UP000284407">
    <property type="component" value="Unassembled WGS sequence"/>
</dbReference>
<dbReference type="STRING" id="1443111.Z949_996"/>
<dbReference type="RefSeq" id="WP_025061611.1">
    <property type="nucleotide sequence ID" value="NZ_RAQK01000002.1"/>
</dbReference>
<dbReference type="AlphaFoldDB" id="A0A420DJH1"/>
<comment type="caution">
    <text evidence="1">The sequence shown here is derived from an EMBL/GenBank/DDBJ whole genome shotgun (WGS) entry which is preliminary data.</text>
</comment>